<dbReference type="RefSeq" id="XP_033520026.1">
    <property type="nucleotide sequence ID" value="XM_033666890.1"/>
</dbReference>
<dbReference type="GeneID" id="54407322"/>
<protein>
    <submittedName>
        <fullName evidence="1">Uncharacterized protein</fullName>
    </submittedName>
</protein>
<organism evidence="1 2">
    <name type="scientific">Dothidotthia symphoricarpi CBS 119687</name>
    <dbReference type="NCBI Taxonomy" id="1392245"/>
    <lineage>
        <taxon>Eukaryota</taxon>
        <taxon>Fungi</taxon>
        <taxon>Dikarya</taxon>
        <taxon>Ascomycota</taxon>
        <taxon>Pezizomycotina</taxon>
        <taxon>Dothideomycetes</taxon>
        <taxon>Pleosporomycetidae</taxon>
        <taxon>Pleosporales</taxon>
        <taxon>Dothidotthiaceae</taxon>
        <taxon>Dothidotthia</taxon>
    </lineage>
</organism>
<dbReference type="EMBL" id="ML977515">
    <property type="protein sequence ID" value="KAF2125634.1"/>
    <property type="molecule type" value="Genomic_DNA"/>
</dbReference>
<dbReference type="AlphaFoldDB" id="A0A6A6A3E7"/>
<name>A0A6A6A3E7_9PLEO</name>
<evidence type="ECO:0000313" key="2">
    <source>
        <dbReference type="Proteomes" id="UP000799771"/>
    </source>
</evidence>
<dbReference type="Proteomes" id="UP000799771">
    <property type="component" value="Unassembled WGS sequence"/>
</dbReference>
<sequence>MGLQNLPPEILQQIARLYVNNVSVAEAWRMRETCKSVRLCIEYEVLARQPLGAFLHATPIRINRKILEWNIDKYLFHRVDSLYGAYPFIPNFIRTMVDILVQAAGRDTQEVRLRYTESLCKTFADTYKDAFDCITTDMTVSIARGKVSTSLFDTDNVHTRVAAAAAVGSCRAIGIFVAGAYEMLWRDYNLSEWDSLPFGSPLNAATFCGRLTVVKAIIKRSEVHKGDMSDKFFPDVCEQVLINSIEWQQEHIAKFLLEHYNKTFGRPSAEALTRWSNVAIEAGNENLVSIIFNAGTSRLCRLIIVVASPTFCLFVRLFGQHSIGSLDRIFFAFIRPPRQNRSSASSPVESW</sequence>
<gene>
    <name evidence="1" type="ORF">P153DRAFT_359982</name>
</gene>
<dbReference type="OrthoDB" id="366390at2759"/>
<evidence type="ECO:0000313" key="1">
    <source>
        <dbReference type="EMBL" id="KAF2125634.1"/>
    </source>
</evidence>
<keyword evidence="2" id="KW-1185">Reference proteome</keyword>
<reference evidence="1" key="1">
    <citation type="journal article" date="2020" name="Stud. Mycol.">
        <title>101 Dothideomycetes genomes: a test case for predicting lifestyles and emergence of pathogens.</title>
        <authorList>
            <person name="Haridas S."/>
            <person name="Albert R."/>
            <person name="Binder M."/>
            <person name="Bloem J."/>
            <person name="Labutti K."/>
            <person name="Salamov A."/>
            <person name="Andreopoulos B."/>
            <person name="Baker S."/>
            <person name="Barry K."/>
            <person name="Bills G."/>
            <person name="Bluhm B."/>
            <person name="Cannon C."/>
            <person name="Castanera R."/>
            <person name="Culley D."/>
            <person name="Daum C."/>
            <person name="Ezra D."/>
            <person name="Gonzalez J."/>
            <person name="Henrissat B."/>
            <person name="Kuo A."/>
            <person name="Liang C."/>
            <person name="Lipzen A."/>
            <person name="Lutzoni F."/>
            <person name="Magnuson J."/>
            <person name="Mondo S."/>
            <person name="Nolan M."/>
            <person name="Ohm R."/>
            <person name="Pangilinan J."/>
            <person name="Park H.-J."/>
            <person name="Ramirez L."/>
            <person name="Alfaro M."/>
            <person name="Sun H."/>
            <person name="Tritt A."/>
            <person name="Yoshinaga Y."/>
            <person name="Zwiers L.-H."/>
            <person name="Turgeon B."/>
            <person name="Goodwin S."/>
            <person name="Spatafora J."/>
            <person name="Crous P."/>
            <person name="Grigoriev I."/>
        </authorList>
    </citation>
    <scope>NUCLEOTIDE SEQUENCE</scope>
    <source>
        <strain evidence="1">CBS 119687</strain>
    </source>
</reference>
<accession>A0A6A6A3E7</accession>
<proteinExistence type="predicted"/>